<keyword evidence="2" id="KW-1185">Reference proteome</keyword>
<evidence type="ECO:0008006" key="3">
    <source>
        <dbReference type="Google" id="ProtNLM"/>
    </source>
</evidence>
<dbReference type="RefSeq" id="WP_070123961.1">
    <property type="nucleotide sequence ID" value="NZ_MDHN01000009.1"/>
</dbReference>
<dbReference type="OrthoDB" id="5723059at2"/>
<dbReference type="AlphaFoldDB" id="A0A1E7ZEN5"/>
<accession>A0A1E7ZEN5</accession>
<dbReference type="Proteomes" id="UP000175691">
    <property type="component" value="Unassembled WGS sequence"/>
</dbReference>
<name>A0A1E7ZEN5_9ALTE</name>
<evidence type="ECO:0000313" key="1">
    <source>
        <dbReference type="EMBL" id="OFC71912.1"/>
    </source>
</evidence>
<protein>
    <recommendedName>
        <fullName evidence="3">LysR substrate-binding domain-containing protein</fullName>
    </recommendedName>
</protein>
<proteinExistence type="predicted"/>
<gene>
    <name evidence="1" type="ORF">BFC18_05560</name>
</gene>
<evidence type="ECO:0000313" key="2">
    <source>
        <dbReference type="Proteomes" id="UP000175691"/>
    </source>
</evidence>
<dbReference type="EMBL" id="MDHN01000009">
    <property type="protein sequence ID" value="OFC71912.1"/>
    <property type="molecule type" value="Genomic_DNA"/>
</dbReference>
<sequence length="77" mass="8435">MFKAVQNEWLKCFVAVAVLTRCSVPEQLEILGSDHHFGPLDPMEVAVIRSRHSSQSEAVDGLHDLLVKTLGQGSAYA</sequence>
<dbReference type="STRING" id="1656094.BFC18_05560"/>
<reference evidence="1 2" key="1">
    <citation type="submission" date="2016-08" db="EMBL/GenBank/DDBJ databases">
        <authorList>
            <person name="Seilhamer J.J."/>
        </authorList>
    </citation>
    <scope>NUCLEOTIDE SEQUENCE [LARGE SCALE GENOMIC DNA]</scope>
    <source>
        <strain evidence="1 2">KCTC 42603</strain>
    </source>
</reference>
<organism evidence="1 2">
    <name type="scientific">Alteromonas confluentis</name>
    <dbReference type="NCBI Taxonomy" id="1656094"/>
    <lineage>
        <taxon>Bacteria</taxon>
        <taxon>Pseudomonadati</taxon>
        <taxon>Pseudomonadota</taxon>
        <taxon>Gammaproteobacteria</taxon>
        <taxon>Alteromonadales</taxon>
        <taxon>Alteromonadaceae</taxon>
        <taxon>Alteromonas/Salinimonas group</taxon>
        <taxon>Alteromonas</taxon>
    </lineage>
</organism>
<comment type="caution">
    <text evidence="1">The sequence shown here is derived from an EMBL/GenBank/DDBJ whole genome shotgun (WGS) entry which is preliminary data.</text>
</comment>